<dbReference type="RefSeq" id="WP_163285431.1">
    <property type="nucleotide sequence ID" value="NZ_JAAGVY010000019.1"/>
</dbReference>
<organism evidence="2 3">
    <name type="scientific">Cryomorpha ignava</name>
    <dbReference type="NCBI Taxonomy" id="101383"/>
    <lineage>
        <taxon>Bacteria</taxon>
        <taxon>Pseudomonadati</taxon>
        <taxon>Bacteroidota</taxon>
        <taxon>Flavobacteriia</taxon>
        <taxon>Flavobacteriales</taxon>
        <taxon>Cryomorphaceae</taxon>
        <taxon>Cryomorpha</taxon>
    </lineage>
</organism>
<proteinExistence type="predicted"/>
<dbReference type="AlphaFoldDB" id="A0A7K3WTP9"/>
<feature type="signal peptide" evidence="1">
    <location>
        <begin position="1"/>
        <end position="22"/>
    </location>
</feature>
<gene>
    <name evidence="2" type="ORF">G3O08_11045</name>
</gene>
<name>A0A7K3WTP9_9FLAO</name>
<evidence type="ECO:0000313" key="3">
    <source>
        <dbReference type="Proteomes" id="UP000486602"/>
    </source>
</evidence>
<evidence type="ECO:0000313" key="2">
    <source>
        <dbReference type="EMBL" id="NEN24035.1"/>
    </source>
</evidence>
<dbReference type="EMBL" id="JAAGVY010000019">
    <property type="protein sequence ID" value="NEN24035.1"/>
    <property type="molecule type" value="Genomic_DNA"/>
</dbReference>
<evidence type="ECO:0000256" key="1">
    <source>
        <dbReference type="SAM" id="SignalP"/>
    </source>
</evidence>
<sequence length="124" mass="14041">MKTLRFILVVFAILASTAYSKAQPGNATLTEDGAVVVNTQEPLQSVYMLDASNFNFTSEQDAITYFAAKNSEYVSYRPVLQNNVIMVYLQVKTRPDWTKADWNAYFVENKIKSKISDPSQQLTK</sequence>
<accession>A0A7K3WTP9</accession>
<keyword evidence="1" id="KW-0732">Signal</keyword>
<comment type="caution">
    <text evidence="2">The sequence shown here is derived from an EMBL/GenBank/DDBJ whole genome shotgun (WGS) entry which is preliminary data.</text>
</comment>
<reference evidence="2 3" key="1">
    <citation type="submission" date="2020-02" db="EMBL/GenBank/DDBJ databases">
        <title>Out from the shadows clarifying the taxonomy of the family Cryomorphaceae and related taxa by utilizing the GTDB taxonomic framework.</title>
        <authorList>
            <person name="Bowman J.P."/>
        </authorList>
    </citation>
    <scope>NUCLEOTIDE SEQUENCE [LARGE SCALE GENOMIC DNA]</scope>
    <source>
        <strain evidence="2 3">QSSC 1-22</strain>
    </source>
</reference>
<feature type="chain" id="PRO_5029720785" evidence="1">
    <location>
        <begin position="23"/>
        <end position="124"/>
    </location>
</feature>
<dbReference type="Proteomes" id="UP000486602">
    <property type="component" value="Unassembled WGS sequence"/>
</dbReference>
<keyword evidence="3" id="KW-1185">Reference proteome</keyword>
<protein>
    <submittedName>
        <fullName evidence="2">Uncharacterized protein</fullName>
    </submittedName>
</protein>